<feature type="non-terminal residue" evidence="12">
    <location>
        <position position="348"/>
    </location>
</feature>
<keyword evidence="8 10" id="KW-1133">Transmembrane helix</keyword>
<dbReference type="Pfam" id="PF00122">
    <property type="entry name" value="E1-E2_ATPase"/>
    <property type="match status" value="1"/>
</dbReference>
<dbReference type="InterPro" id="IPR023214">
    <property type="entry name" value="HAD_sf"/>
</dbReference>
<dbReference type="Pfam" id="PF00690">
    <property type="entry name" value="Cation_ATPase_N"/>
    <property type="match status" value="1"/>
</dbReference>
<sequence>MKFSECATKNIEEVFRELKTSENGLSEGEAANLLKTHGFNEIKAKEVRLIDIFLRQFKSPFFYLLFIAAIIALLIGELVDSLVVMLFIVVNVALGFFQEFRAEKAVALLKKYLPAKVRVLREGVEKIIEKKFLVLGDIVLLEPGNIVPADMRILKVQNFLIDESVLTGESVPVSKISQPLPKETTEVFEAKNIVFAGTSVVSGKGEGVTIGTGKETVFGEITKIISGITRESSYEKELIDFSKIIMKIVVSTIVVLFLINLFIRGTTNFFTFLFFCIALMVSILPEALPVVVTFTLSRGALKMAKEKVVVKRLSAVEDLGDIEVLCIDKTGTITENKLSLENVNSSDK</sequence>
<keyword evidence="9 10" id="KW-0472">Membrane</keyword>
<feature type="domain" description="Cation-transporting P-type ATPase N-terminal" evidence="11">
    <location>
        <begin position="5"/>
        <end position="77"/>
    </location>
</feature>
<dbReference type="InterPro" id="IPR001757">
    <property type="entry name" value="P_typ_ATPase"/>
</dbReference>
<dbReference type="InterPro" id="IPR018303">
    <property type="entry name" value="ATPase_P-typ_P_site"/>
</dbReference>
<keyword evidence="7" id="KW-1278">Translocase</keyword>
<dbReference type="PROSITE" id="PS00154">
    <property type="entry name" value="ATPASE_E1_E2"/>
    <property type="match status" value="1"/>
</dbReference>
<evidence type="ECO:0000256" key="8">
    <source>
        <dbReference type="ARBA" id="ARBA00022989"/>
    </source>
</evidence>
<gene>
    <name evidence="12" type="ORF">COY73_01085</name>
</gene>
<evidence type="ECO:0000256" key="3">
    <source>
        <dbReference type="ARBA" id="ARBA00022692"/>
    </source>
</evidence>
<comment type="subcellular location">
    <subcellularLocation>
        <location evidence="1">Endomembrane system</location>
        <topology evidence="1">Multi-pass membrane protein</topology>
    </subcellularLocation>
</comment>
<dbReference type="SMART" id="SM00831">
    <property type="entry name" value="Cation_ATPase_N"/>
    <property type="match status" value="1"/>
</dbReference>
<evidence type="ECO:0000256" key="7">
    <source>
        <dbReference type="ARBA" id="ARBA00022967"/>
    </source>
</evidence>
<dbReference type="GO" id="GO:0005524">
    <property type="term" value="F:ATP binding"/>
    <property type="evidence" value="ECO:0007669"/>
    <property type="project" value="UniProtKB-KW"/>
</dbReference>
<dbReference type="InterPro" id="IPR059000">
    <property type="entry name" value="ATPase_P-type_domA"/>
</dbReference>
<evidence type="ECO:0000256" key="6">
    <source>
        <dbReference type="ARBA" id="ARBA00022842"/>
    </source>
</evidence>
<dbReference type="EMBL" id="PFLW01000029">
    <property type="protein sequence ID" value="PIY89383.1"/>
    <property type="molecule type" value="Genomic_DNA"/>
</dbReference>
<dbReference type="SUPFAM" id="SSF81665">
    <property type="entry name" value="Calcium ATPase, transmembrane domain M"/>
    <property type="match status" value="1"/>
</dbReference>
<keyword evidence="5" id="KW-0067">ATP-binding</keyword>
<dbReference type="PANTHER" id="PTHR42861">
    <property type="entry name" value="CALCIUM-TRANSPORTING ATPASE"/>
    <property type="match status" value="1"/>
</dbReference>
<dbReference type="PRINTS" id="PR00121">
    <property type="entry name" value="NAKATPASE"/>
</dbReference>
<feature type="transmembrane region" description="Helical" evidence="10">
    <location>
        <begin position="244"/>
        <end position="263"/>
    </location>
</feature>
<dbReference type="GO" id="GO:0016020">
    <property type="term" value="C:membrane"/>
    <property type="evidence" value="ECO:0007669"/>
    <property type="project" value="InterPro"/>
</dbReference>
<dbReference type="SUPFAM" id="SSF81653">
    <property type="entry name" value="Calcium ATPase, transduction domain A"/>
    <property type="match status" value="1"/>
</dbReference>
<evidence type="ECO:0000259" key="11">
    <source>
        <dbReference type="SMART" id="SM00831"/>
    </source>
</evidence>
<dbReference type="Gene3D" id="2.70.150.10">
    <property type="entry name" value="Calcium-transporting ATPase, cytoplasmic transduction domain A"/>
    <property type="match status" value="1"/>
</dbReference>
<dbReference type="InterPro" id="IPR008250">
    <property type="entry name" value="ATPase_P-typ_transduc_dom_A_sf"/>
</dbReference>
<keyword evidence="6" id="KW-0460">Magnesium</keyword>
<dbReference type="GO" id="GO:0016887">
    <property type="term" value="F:ATP hydrolysis activity"/>
    <property type="evidence" value="ECO:0007669"/>
    <property type="project" value="InterPro"/>
</dbReference>
<evidence type="ECO:0000256" key="4">
    <source>
        <dbReference type="ARBA" id="ARBA00022741"/>
    </source>
</evidence>
<organism evidence="12 13">
    <name type="scientific">Candidatus Nealsonbacteria bacterium CG_4_10_14_0_8_um_filter_37_14</name>
    <dbReference type="NCBI Taxonomy" id="1974684"/>
    <lineage>
        <taxon>Bacteria</taxon>
        <taxon>Candidatus Nealsoniibacteriota</taxon>
    </lineage>
</organism>
<evidence type="ECO:0000256" key="5">
    <source>
        <dbReference type="ARBA" id="ARBA00022840"/>
    </source>
</evidence>
<accession>A0A2M7R6R1</accession>
<evidence type="ECO:0000313" key="13">
    <source>
        <dbReference type="Proteomes" id="UP000230767"/>
    </source>
</evidence>
<dbReference type="GO" id="GO:0012505">
    <property type="term" value="C:endomembrane system"/>
    <property type="evidence" value="ECO:0007669"/>
    <property type="project" value="UniProtKB-SubCell"/>
</dbReference>
<reference evidence="13" key="1">
    <citation type="submission" date="2017-09" db="EMBL/GenBank/DDBJ databases">
        <title>Depth-based differentiation of microbial function through sediment-hosted aquifers and enrichment of novel symbionts in the deep terrestrial subsurface.</title>
        <authorList>
            <person name="Probst A.J."/>
            <person name="Ladd B."/>
            <person name="Jarett J.K."/>
            <person name="Geller-Mcgrath D.E."/>
            <person name="Sieber C.M.K."/>
            <person name="Emerson J.B."/>
            <person name="Anantharaman K."/>
            <person name="Thomas B.C."/>
            <person name="Malmstrom R."/>
            <person name="Stieglmeier M."/>
            <person name="Klingl A."/>
            <person name="Woyke T."/>
            <person name="Ryan C.M."/>
            <person name="Banfield J.F."/>
        </authorList>
    </citation>
    <scope>NUCLEOTIDE SEQUENCE [LARGE SCALE GENOMIC DNA]</scope>
</reference>
<name>A0A2M7R6R1_9BACT</name>
<keyword evidence="2" id="KW-0597">Phosphoprotein</keyword>
<comment type="caution">
    <text evidence="12">The sequence shown here is derived from an EMBL/GenBank/DDBJ whole genome shotgun (WGS) entry which is preliminary data.</text>
</comment>
<dbReference type="NCBIfam" id="TIGR01494">
    <property type="entry name" value="ATPase_P-type"/>
    <property type="match status" value="2"/>
</dbReference>
<dbReference type="Proteomes" id="UP000230767">
    <property type="component" value="Unassembled WGS sequence"/>
</dbReference>
<dbReference type="Gene3D" id="3.40.50.1000">
    <property type="entry name" value="HAD superfamily/HAD-like"/>
    <property type="match status" value="1"/>
</dbReference>
<dbReference type="Gene3D" id="1.20.1110.10">
    <property type="entry name" value="Calcium-transporting ATPase, transmembrane domain"/>
    <property type="match status" value="1"/>
</dbReference>
<dbReference type="InterPro" id="IPR023298">
    <property type="entry name" value="ATPase_P-typ_TM_dom_sf"/>
</dbReference>
<proteinExistence type="predicted"/>
<evidence type="ECO:0000256" key="2">
    <source>
        <dbReference type="ARBA" id="ARBA00022553"/>
    </source>
</evidence>
<keyword evidence="4" id="KW-0547">Nucleotide-binding</keyword>
<feature type="transmembrane region" description="Helical" evidence="10">
    <location>
        <begin position="60"/>
        <end position="76"/>
    </location>
</feature>
<feature type="transmembrane region" description="Helical" evidence="10">
    <location>
        <begin position="269"/>
        <end position="296"/>
    </location>
</feature>
<evidence type="ECO:0000313" key="12">
    <source>
        <dbReference type="EMBL" id="PIY89383.1"/>
    </source>
</evidence>
<evidence type="ECO:0000256" key="1">
    <source>
        <dbReference type="ARBA" id="ARBA00004127"/>
    </source>
</evidence>
<dbReference type="FunFam" id="2.70.150.10:FF:000160">
    <property type="entry name" value="Sarcoplasmic/endoplasmic reticulum calcium ATPase 1"/>
    <property type="match status" value="1"/>
</dbReference>
<evidence type="ECO:0000256" key="9">
    <source>
        <dbReference type="ARBA" id="ARBA00023136"/>
    </source>
</evidence>
<protein>
    <recommendedName>
        <fullName evidence="11">Cation-transporting P-type ATPase N-terminal domain-containing protein</fullName>
    </recommendedName>
</protein>
<dbReference type="InterPro" id="IPR004014">
    <property type="entry name" value="ATPase_P-typ_cation-transptr_N"/>
</dbReference>
<dbReference type="AlphaFoldDB" id="A0A2M7R6R1"/>
<keyword evidence="3 10" id="KW-0812">Transmembrane</keyword>
<dbReference type="PRINTS" id="PR00119">
    <property type="entry name" value="CATATPASE"/>
</dbReference>
<evidence type="ECO:0000256" key="10">
    <source>
        <dbReference type="SAM" id="Phobius"/>
    </source>
</evidence>